<dbReference type="Proteomes" id="UP000194141">
    <property type="component" value="Unassembled WGS sequence"/>
</dbReference>
<reference evidence="1 2" key="1">
    <citation type="journal article" date="2017" name="Front. Microbiol.">
        <title>Genome Sequence of Desulfurella amilsii Strain TR1 and Comparative Genomics of Desulfurellaceae Family.</title>
        <authorList>
            <person name="Florentino A.P."/>
            <person name="Stams A.J."/>
            <person name="Sanchez-Andrea I."/>
        </authorList>
    </citation>
    <scope>NUCLEOTIDE SEQUENCE [LARGE SCALE GENOMIC DNA]</scope>
    <source>
        <strain evidence="1 2">TR1</strain>
    </source>
</reference>
<comment type="caution">
    <text evidence="1">The sequence shown here is derived from an EMBL/GenBank/DDBJ whole genome shotgun (WGS) entry which is preliminary data.</text>
</comment>
<dbReference type="EMBL" id="MDSU01000018">
    <property type="protein sequence ID" value="OSS41918.1"/>
    <property type="molecule type" value="Genomic_DNA"/>
</dbReference>
<dbReference type="AlphaFoldDB" id="A0A1X4XWM4"/>
<name>A0A1X4XWM4_9BACT</name>
<protein>
    <submittedName>
        <fullName evidence="1">Uncharacterized protein</fullName>
    </submittedName>
</protein>
<gene>
    <name evidence="1" type="ORF">DESAMIL20_1471</name>
</gene>
<organism evidence="1 2">
    <name type="scientific">Desulfurella amilsii</name>
    <dbReference type="NCBI Taxonomy" id="1562698"/>
    <lineage>
        <taxon>Bacteria</taxon>
        <taxon>Pseudomonadati</taxon>
        <taxon>Campylobacterota</taxon>
        <taxon>Desulfurellia</taxon>
        <taxon>Desulfurellales</taxon>
        <taxon>Desulfurellaceae</taxon>
        <taxon>Desulfurella</taxon>
    </lineage>
</organism>
<proteinExistence type="predicted"/>
<accession>A0A1X4XWM4</accession>
<evidence type="ECO:0000313" key="2">
    <source>
        <dbReference type="Proteomes" id="UP000194141"/>
    </source>
</evidence>
<keyword evidence="2" id="KW-1185">Reference proteome</keyword>
<evidence type="ECO:0000313" key="1">
    <source>
        <dbReference type="EMBL" id="OSS41918.1"/>
    </source>
</evidence>
<sequence>MLPGNLYKPSEGFVPIALQLFETELDPFCQDRIEHPEYSGKC</sequence>